<protein>
    <submittedName>
        <fullName evidence="1">Uncharacterized protein</fullName>
    </submittedName>
</protein>
<dbReference type="EMBL" id="SNRW01006098">
    <property type="protein sequence ID" value="KAA6383738.1"/>
    <property type="molecule type" value="Genomic_DNA"/>
</dbReference>
<evidence type="ECO:0000313" key="1">
    <source>
        <dbReference type="EMBL" id="KAA6383738.1"/>
    </source>
</evidence>
<dbReference type="Proteomes" id="UP000324800">
    <property type="component" value="Unassembled WGS sequence"/>
</dbReference>
<comment type="caution">
    <text evidence="1">The sequence shown here is derived from an EMBL/GenBank/DDBJ whole genome shotgun (WGS) entry which is preliminary data.</text>
</comment>
<gene>
    <name evidence="1" type="ORF">EZS28_020736</name>
</gene>
<name>A0A5J4VMC2_9EUKA</name>
<sequence length="72" mass="8717">MKPIIDKEKKKPTVMLQRWFKEYPIKDGPGFFDPPKKYHPTPIPRPKDLNLQEEQWKQFDEDEREGLVTYCP</sequence>
<evidence type="ECO:0000313" key="2">
    <source>
        <dbReference type="Proteomes" id="UP000324800"/>
    </source>
</evidence>
<proteinExistence type="predicted"/>
<accession>A0A5J4VMC2</accession>
<organism evidence="1 2">
    <name type="scientific">Streblomastix strix</name>
    <dbReference type="NCBI Taxonomy" id="222440"/>
    <lineage>
        <taxon>Eukaryota</taxon>
        <taxon>Metamonada</taxon>
        <taxon>Preaxostyla</taxon>
        <taxon>Oxymonadida</taxon>
        <taxon>Streblomastigidae</taxon>
        <taxon>Streblomastix</taxon>
    </lineage>
</organism>
<dbReference type="AlphaFoldDB" id="A0A5J4VMC2"/>
<reference evidence="1 2" key="1">
    <citation type="submission" date="2019-03" db="EMBL/GenBank/DDBJ databases">
        <title>Single cell metagenomics reveals metabolic interactions within the superorganism composed of flagellate Streblomastix strix and complex community of Bacteroidetes bacteria on its surface.</title>
        <authorList>
            <person name="Treitli S.C."/>
            <person name="Kolisko M."/>
            <person name="Husnik F."/>
            <person name="Keeling P."/>
            <person name="Hampl V."/>
        </authorList>
    </citation>
    <scope>NUCLEOTIDE SEQUENCE [LARGE SCALE GENOMIC DNA]</scope>
    <source>
        <strain evidence="1">ST1C</strain>
    </source>
</reference>